<dbReference type="Gene3D" id="2.160.20.110">
    <property type="match status" value="6"/>
</dbReference>
<feature type="domain" description="GLUG" evidence="2">
    <location>
        <begin position="154"/>
        <end position="180"/>
    </location>
</feature>
<feature type="domain" description="GLUG" evidence="2">
    <location>
        <begin position="819"/>
        <end position="847"/>
    </location>
</feature>
<dbReference type="Pfam" id="PF07581">
    <property type="entry name" value="Glug"/>
    <property type="match status" value="11"/>
</dbReference>
<evidence type="ECO:0000259" key="2">
    <source>
        <dbReference type="Pfam" id="PF07581"/>
    </source>
</evidence>
<feature type="domain" description="GLUG" evidence="2">
    <location>
        <begin position="1114"/>
        <end position="1137"/>
    </location>
</feature>
<dbReference type="RefSeq" id="WP_136062752.1">
    <property type="nucleotide sequence ID" value="NZ_CAAHFH010000002.1"/>
</dbReference>
<feature type="domain" description="GLUG" evidence="2">
    <location>
        <begin position="1145"/>
        <end position="1168"/>
    </location>
</feature>
<dbReference type="InterPro" id="IPR011493">
    <property type="entry name" value="GLUG"/>
</dbReference>
<evidence type="ECO:0000313" key="4">
    <source>
        <dbReference type="Proteomes" id="UP000346198"/>
    </source>
</evidence>
<sequence>MKMFARSLMASVFVLISVNGYGALDGSGSVVDPYLINDVGDFMEFSAVSNAATYWTAGVYTKLMAGIDLDPALTNRQTYTSAVIAPDENNSSSGYQGTSYSGIFDGNDFVVVNVTIDTDDGGDDYLGLFGQVSGSTAVIKNLGVENCVITGGDGSYYLGGLCGYYSAGTISNCYATGSISGDGSNYLGGLCGYSKGTLSDCYALGSISGVDYLGGLCGYNYGALSDSYATGSVSGRNSLGGLCGYNNIKVIKNCYATGNVSGVDYLGGLCGQNVNGSLEGCYAMGDVSGDDLLGGLCGYILYSSVKRCYATGAVSGDDSIGGLCGGHSGSTSSAIEDCYATGSVSGGATADEVGGLCGYNVGYWVKNCYATGSVTGAPGSTLVGGLCGANGTRILGCFWDVDASGTSTSDGGKGLTTTQMKMSDFYSASGWDNGLWLLDVGNDTPHLLFESLPGVAIAAPSSSLPGSGTEIDPWLINTLADFLEICQGSFYWDKHYVLNTDIDLSGVQFCNAPLGYGVAFSGVFDGSGHVVTNLLIDTEGLGTDKLGLFGYVYGADASIINLGIENCVITGGADSDYIGGLVGDKADGAYYGRGGTISNCYATATLSGGDYIGGLCGLNYKGDIKDSYAIASVSGSGYLGGLCGWNYIYGLLSGCHAMGTVSGVSSVGGLCGYNESAYIDDCTATADVFGTTYYIGGLCGKNRGRWIKNSSASGSVTGGNGSRQVGGLCGQNYGAEIANCSASGNVIAGTSSYEIGGLCGENTGYDYAGTIDDCSASGSVTAGDNSYGLGGLCGALSARSGGWIKGCYATGHVTGGNNSYQLGGICGYSEATYTGGVIENCYATGNIMGGTSSYQLGGVCGYNGVDDYLGRRETIANCYSMGSVTGNTGSHSIGGVCGRNMGVILGSCWDAQLSGLTASDGGKGLTTAQMKQPDFYSANGWADTPWILDVGNDTPHLPIEGASGSPIAAHSTTLLGSGTMSDPFQINTTANFIEICQGSFYWDKCYILNADVDLNGVAFYNAPLGFDVAFTGVFDGNGHVVSNLLIDTEGLHTRRLGLFGTLQGEGSAVRNLGVVNCVITGGSLSDYVGGLCGHNDGVTIVNCYATGSILGDDYLGGLCGHNDAGAIEDCYATSSVTGGGVNADYLGGLCGLNDAGSIVYCYATGNISGVNYLGGLCGENSGTIPNCYATGNISGVNYLGGLCGKNSGITPNCYATGSVSGVNYLGGFCGDNSGTIPNCYSTGPVAGPSNFGGLCGRNADGTVSNCFWDTETSGLLISDGGTGQTTSNMQAEATFTDVGWDLQNVWSMASYPELKSFSAQQGLFSAWLAGQGVPTNIRGEEDCPMGDGIANLLKYACGLPAMQVRNASDYMGVLMDNGSATFTMEYYKSATATGVLLQPIWKTALDEAWDLDDITVGFVQNEGDRELWRASIPLSDESGFMSLQATAD</sequence>
<dbReference type="EMBL" id="CAAHFH010000002">
    <property type="protein sequence ID" value="VGO21274.1"/>
    <property type="molecule type" value="Genomic_DNA"/>
</dbReference>
<feature type="domain" description="GLUG" evidence="2">
    <location>
        <begin position="212"/>
        <end position="234"/>
    </location>
</feature>
<feature type="domain" description="GLUG" evidence="2">
    <location>
        <begin position="1087"/>
        <end position="1109"/>
    </location>
</feature>
<feature type="domain" description="GLUG" evidence="2">
    <location>
        <begin position="752"/>
        <end position="781"/>
    </location>
</feature>
<feature type="domain" description="GLUG" evidence="2">
    <location>
        <begin position="664"/>
        <end position="688"/>
    </location>
</feature>
<evidence type="ECO:0000256" key="1">
    <source>
        <dbReference type="SAM" id="SignalP"/>
    </source>
</evidence>
<reference evidence="3 4" key="1">
    <citation type="submission" date="2019-04" db="EMBL/GenBank/DDBJ databases">
        <authorList>
            <person name="Van Vliet M D."/>
        </authorList>
    </citation>
    <scope>NUCLEOTIDE SEQUENCE [LARGE SCALE GENOMIC DNA]</scope>
    <source>
        <strain evidence="3 4">F21</strain>
    </source>
</reference>
<feature type="domain" description="GLUG" evidence="2">
    <location>
        <begin position="721"/>
        <end position="747"/>
    </location>
</feature>
<keyword evidence="4" id="KW-1185">Reference proteome</keyword>
<dbReference type="Proteomes" id="UP000346198">
    <property type="component" value="Unassembled WGS sequence"/>
</dbReference>
<feature type="chain" id="PRO_5025609558" description="GLUG domain-containing protein" evidence="1">
    <location>
        <begin position="23"/>
        <end position="1448"/>
    </location>
</feature>
<proteinExistence type="predicted"/>
<feature type="domain" description="GLUG" evidence="2">
    <location>
        <begin position="235"/>
        <end position="261"/>
    </location>
</feature>
<organism evidence="3 4">
    <name type="scientific">Pontiella sulfatireligans</name>
    <dbReference type="NCBI Taxonomy" id="2750658"/>
    <lineage>
        <taxon>Bacteria</taxon>
        <taxon>Pseudomonadati</taxon>
        <taxon>Kiritimatiellota</taxon>
        <taxon>Kiritimatiellia</taxon>
        <taxon>Kiritimatiellales</taxon>
        <taxon>Pontiellaceae</taxon>
        <taxon>Pontiella</taxon>
    </lineage>
</organism>
<feature type="domain" description="GLUG" evidence="2">
    <location>
        <begin position="353"/>
        <end position="375"/>
    </location>
</feature>
<keyword evidence="1" id="KW-0732">Signal</keyword>
<accession>A0A6C2UPN2</accession>
<evidence type="ECO:0000313" key="3">
    <source>
        <dbReference type="EMBL" id="VGO21274.1"/>
    </source>
</evidence>
<gene>
    <name evidence="3" type="ORF">SCARR_03346</name>
</gene>
<protein>
    <recommendedName>
        <fullName evidence="2">GLUG domain-containing protein</fullName>
    </recommendedName>
</protein>
<feature type="signal peptide" evidence="1">
    <location>
        <begin position="1"/>
        <end position="22"/>
    </location>
</feature>
<name>A0A6C2UPN2_9BACT</name>